<feature type="transmembrane region" description="Helical" evidence="1">
    <location>
        <begin position="12"/>
        <end position="39"/>
    </location>
</feature>
<dbReference type="InterPro" id="IPR000008">
    <property type="entry name" value="C2_dom"/>
</dbReference>
<keyword evidence="3" id="KW-1185">Reference proteome</keyword>
<sequence length="467" mass="54067">MAKLYRTLENHFVKVVFIVFGIILAVIIIIGIILFLKYIKKCKEIIKQRNYIVPARTGIVGVKLLENPISYRTVKAQQPFIQSEFQTGNNLESARKRGATVLDDYESCDASSPEENRENKLQSYISNDLKNYLKSLSKDLTQKLSDESSSSLVDQNEASRFEGISENIIPIDSKKSKRVKWGNKKRKLISSKMYQVAGRLTFRLEYSEDKKTLMIHILRLMDLASQKPANEVSPFVRAYLLPGKLHMHTTKYQSGKKNLFIDEKMIFPNILEKDMNVYKLKIKVYNHARLVQGEILGEVELPLSSLNLNPSQTYQVDLFLKQKHKESKPLLMVSLNHQLINNKLEVIIHKAKYLPKSSNYIYAIVSLVKVDYFERKDTAPRQYDTIMDFNECFEFNMHTSVNSPLKSYSLVITLVNQNNFERDEIIGHVIFSECFSYSATASHWRTVEKTPHKRIVEWHSLTRPDIA</sequence>
<evidence type="ECO:0000313" key="4">
    <source>
        <dbReference type="RefSeq" id="XP_065666031.1"/>
    </source>
</evidence>
<keyword evidence="1" id="KW-1133">Transmembrane helix</keyword>
<evidence type="ECO:0000259" key="2">
    <source>
        <dbReference type="PROSITE" id="PS50004"/>
    </source>
</evidence>
<dbReference type="PANTHER" id="PTHR10024">
    <property type="entry name" value="SYNAPTOTAGMIN"/>
    <property type="match status" value="1"/>
</dbReference>
<dbReference type="SMART" id="SM00239">
    <property type="entry name" value="C2"/>
    <property type="match status" value="2"/>
</dbReference>
<keyword evidence="1" id="KW-0812">Transmembrane</keyword>
<accession>A0ABM4CVR2</accession>
<dbReference type="GeneID" id="101241168"/>
<dbReference type="Pfam" id="PF00168">
    <property type="entry name" value="C2"/>
    <property type="match status" value="2"/>
</dbReference>
<dbReference type="InterPro" id="IPR035892">
    <property type="entry name" value="C2_domain_sf"/>
</dbReference>
<dbReference type="PANTHER" id="PTHR10024:SF348">
    <property type="entry name" value="SYNAPTOTAGMIN-17"/>
    <property type="match status" value="1"/>
</dbReference>
<dbReference type="Proteomes" id="UP001652625">
    <property type="component" value="Chromosome 11"/>
</dbReference>
<dbReference type="SUPFAM" id="SSF49562">
    <property type="entry name" value="C2 domain (Calcium/lipid-binding domain, CaLB)"/>
    <property type="match status" value="2"/>
</dbReference>
<dbReference type="RefSeq" id="XP_065666031.1">
    <property type="nucleotide sequence ID" value="XM_065809959.1"/>
</dbReference>
<gene>
    <name evidence="4" type="primary">LOC101241168</name>
</gene>
<feature type="domain" description="C2" evidence="2">
    <location>
        <begin position="196"/>
        <end position="317"/>
    </location>
</feature>
<evidence type="ECO:0000256" key="1">
    <source>
        <dbReference type="SAM" id="Phobius"/>
    </source>
</evidence>
<feature type="domain" description="C2" evidence="2">
    <location>
        <begin position="325"/>
        <end position="459"/>
    </location>
</feature>
<dbReference type="PROSITE" id="PS50004">
    <property type="entry name" value="C2"/>
    <property type="match status" value="2"/>
</dbReference>
<name>A0ABM4CVR2_HYDVU</name>
<reference evidence="4" key="1">
    <citation type="submission" date="2025-08" db="UniProtKB">
        <authorList>
            <consortium name="RefSeq"/>
        </authorList>
    </citation>
    <scope>IDENTIFICATION</scope>
</reference>
<evidence type="ECO:0000313" key="3">
    <source>
        <dbReference type="Proteomes" id="UP001652625"/>
    </source>
</evidence>
<dbReference type="Gene3D" id="2.60.40.150">
    <property type="entry name" value="C2 domain"/>
    <property type="match status" value="2"/>
</dbReference>
<proteinExistence type="predicted"/>
<keyword evidence="1" id="KW-0472">Membrane</keyword>
<organism evidence="3 4">
    <name type="scientific">Hydra vulgaris</name>
    <name type="common">Hydra</name>
    <name type="synonym">Hydra attenuata</name>
    <dbReference type="NCBI Taxonomy" id="6087"/>
    <lineage>
        <taxon>Eukaryota</taxon>
        <taxon>Metazoa</taxon>
        <taxon>Cnidaria</taxon>
        <taxon>Hydrozoa</taxon>
        <taxon>Hydroidolina</taxon>
        <taxon>Anthoathecata</taxon>
        <taxon>Aplanulata</taxon>
        <taxon>Hydridae</taxon>
        <taxon>Hydra</taxon>
    </lineage>
</organism>
<protein>
    <submittedName>
        <fullName evidence="4">Synaptotagmin-7 isoform X2</fullName>
    </submittedName>
</protein>